<proteinExistence type="predicted"/>
<reference evidence="2 3" key="1">
    <citation type="submission" date="2023-10" db="EMBL/GenBank/DDBJ databases">
        <title>Complete Genome Sequence of Limnobacter thiooxidans CS-K2T, Isolated from freshwater lake sediments in Bavaria, Germany.</title>
        <authorList>
            <person name="Naruki M."/>
            <person name="Watanabe A."/>
            <person name="Warashina T."/>
            <person name="Morita T."/>
            <person name="Arakawa K."/>
        </authorList>
    </citation>
    <scope>NUCLEOTIDE SEQUENCE [LARGE SCALE GENOMIC DNA]</scope>
    <source>
        <strain evidence="2 3">CS-K2</strain>
    </source>
</reference>
<organism evidence="2 3">
    <name type="scientific">Limnobacter thiooxidans</name>
    <dbReference type="NCBI Taxonomy" id="131080"/>
    <lineage>
        <taxon>Bacteria</taxon>
        <taxon>Pseudomonadati</taxon>
        <taxon>Pseudomonadota</taxon>
        <taxon>Betaproteobacteria</taxon>
        <taxon>Burkholderiales</taxon>
        <taxon>Burkholderiaceae</taxon>
        <taxon>Limnobacter</taxon>
    </lineage>
</organism>
<dbReference type="AlphaFoldDB" id="A0AA86J0A2"/>
<dbReference type="InterPro" id="IPR046474">
    <property type="entry name" value="DUF6795"/>
</dbReference>
<evidence type="ECO:0000313" key="3">
    <source>
        <dbReference type="Proteomes" id="UP001329151"/>
    </source>
</evidence>
<keyword evidence="3" id="KW-1185">Reference proteome</keyword>
<evidence type="ECO:0000313" key="2">
    <source>
        <dbReference type="EMBL" id="BET26658.1"/>
    </source>
</evidence>
<dbReference type="Pfam" id="PF20598">
    <property type="entry name" value="DUF6795"/>
    <property type="match status" value="1"/>
</dbReference>
<dbReference type="Proteomes" id="UP001329151">
    <property type="component" value="Chromosome"/>
</dbReference>
<feature type="domain" description="DUF6795" evidence="1">
    <location>
        <begin position="12"/>
        <end position="118"/>
    </location>
</feature>
<dbReference type="KEGG" id="lto:RGQ30_21590"/>
<name>A0AA86J0A2_9BURK</name>
<sequence>MRQDNLILSSAVEGQLLDHGKPVAGQKVIRTLHWNMEEEPRTEITITNKDGRFQFPEVRGAAEFGFLAKLFHVPNVSIRILVPVKDLNYMAYANSRNSYKENVETGLPLIRMKCDLKNSQMFDEILPVIDCEVEKSQERKNLKYD</sequence>
<accession>A0AA86J0A2</accession>
<protein>
    <recommendedName>
        <fullName evidence="1">DUF6795 domain-containing protein</fullName>
    </recommendedName>
</protein>
<gene>
    <name evidence="2" type="ORF">RGQ30_21590</name>
</gene>
<evidence type="ECO:0000259" key="1">
    <source>
        <dbReference type="Pfam" id="PF20598"/>
    </source>
</evidence>
<dbReference type="EMBL" id="AP028947">
    <property type="protein sequence ID" value="BET26658.1"/>
    <property type="molecule type" value="Genomic_DNA"/>
</dbReference>